<proteinExistence type="predicted"/>
<feature type="non-terminal residue" evidence="1">
    <location>
        <position position="1"/>
    </location>
</feature>
<evidence type="ECO:0008006" key="3">
    <source>
        <dbReference type="Google" id="ProtNLM"/>
    </source>
</evidence>
<sequence length="892" mass="98160">GALGYDQSIEGYTGTNWTVNVAGRAYEIGLTDGNDNFVGSQACTREQAALYAVNTLQATLVEYENKGSSITINGIEVVQGASEPTYVTSSIAGAATSIDDTIDNTQHDYTVEFAERYQPDLKLTDDTDDFMRPAHTWSWKSNEIGTYVDHDLMVAEYTTGVTGRELYDLLTATTIRNYDLYAYTDGVENDGGTGVTKIVKENLIRGNTETLNDTGNGVLTQVFVDNDDDEIIITSINTYLAQATSNYSSSKETVTLKVYETVTGSTQTVDVDDVPEVEGVERDAFYLVNMSGKNTRNNDLEVVAISDVEILEDSTVTKWSDSSSKVVSKLTTGGTQYDAAEKAFYDEDTLDAYDDALLTDMSYNIYLDPYGYVIGVDLYEGTLNYVFITGYDRSRSNISVRTAEAAAIFTDGTMDVITVNVKDTNDNIADYNRVTSAGAKIDTQTFYKEWSYGGNDDGDYNNGNPVLNRWYTYTVNESGVYTLKPAIRSFSTAVTEETTIDCSNVRLEGRGAIGDKDSGYENGNVRAYGEDASIFITVEQDDVDTMDNAPITDVTGTYTGVQDVELIIDPDAVSANEGGTTKWAVHTVYDKDNYIIASIVVGEAKGSVANYAYVLSDSAESEEKIDDTYYWEVDVIMGGQIQTVTVKSKYTSVLRGIVNDTDNVVELRFDGDYVIGYDDVDYSDIYTDYTKPIDDEDVYYLSLISGDLSLQGRTLYVLDNQDDYGLTFTREAKAVVIQDEYNKEVKTEFDSVEEALDRLADASTADGLQYKGEIIAILNSQGVAEWVVFVNQNGLHSDGPDYGNTDNDWDVTVNTRTMRVDATCKLATAGDYPTANEVKEVVAEALEQRGLMVTAWGDESKLFSSGDRTITVVDPDLDIAIQQTYTVQVTWA</sequence>
<reference evidence="1 2" key="1">
    <citation type="journal article" date="2021" name="Sci. Rep.">
        <title>The distribution of antibiotic resistance genes in chicken gut microbiota commensals.</title>
        <authorList>
            <person name="Juricova H."/>
            <person name="Matiasovicova J."/>
            <person name="Kubasova T."/>
            <person name="Cejkova D."/>
            <person name="Rychlik I."/>
        </authorList>
    </citation>
    <scope>NUCLEOTIDE SEQUENCE [LARGE SCALE GENOMIC DNA]</scope>
    <source>
        <strain evidence="1 2">An411</strain>
    </source>
</reference>
<keyword evidence="2" id="KW-1185">Reference proteome</keyword>
<dbReference type="EMBL" id="JACSNX010000051">
    <property type="protein sequence ID" value="MBM6852527.1"/>
    <property type="molecule type" value="Genomic_DNA"/>
</dbReference>
<name>A0ABS2FXX7_9FIRM</name>
<gene>
    <name evidence="1" type="ORF">H9X91_13960</name>
</gene>
<organism evidence="1 2">
    <name type="scientific">Oscillibacter valericigenes</name>
    <dbReference type="NCBI Taxonomy" id="351091"/>
    <lineage>
        <taxon>Bacteria</taxon>
        <taxon>Bacillati</taxon>
        <taxon>Bacillota</taxon>
        <taxon>Clostridia</taxon>
        <taxon>Eubacteriales</taxon>
        <taxon>Oscillospiraceae</taxon>
        <taxon>Oscillibacter</taxon>
    </lineage>
</organism>
<comment type="caution">
    <text evidence="1">The sequence shown here is derived from an EMBL/GenBank/DDBJ whole genome shotgun (WGS) entry which is preliminary data.</text>
</comment>
<accession>A0ABS2FXX7</accession>
<dbReference type="Proteomes" id="UP000719500">
    <property type="component" value="Unassembled WGS sequence"/>
</dbReference>
<protein>
    <recommendedName>
        <fullName evidence="3">Surface layer protein</fullName>
    </recommendedName>
</protein>
<evidence type="ECO:0000313" key="1">
    <source>
        <dbReference type="EMBL" id="MBM6852527.1"/>
    </source>
</evidence>
<evidence type="ECO:0000313" key="2">
    <source>
        <dbReference type="Proteomes" id="UP000719500"/>
    </source>
</evidence>